<comment type="caution">
    <text evidence="9">The sequence shown here is derived from an EMBL/GenBank/DDBJ whole genome shotgun (WGS) entry which is preliminary data.</text>
</comment>
<feature type="transmembrane region" description="Helical" evidence="7">
    <location>
        <begin position="141"/>
        <end position="160"/>
    </location>
</feature>
<feature type="transmembrane region" description="Helical" evidence="7">
    <location>
        <begin position="181"/>
        <end position="206"/>
    </location>
</feature>
<dbReference type="InterPro" id="IPR035906">
    <property type="entry name" value="MetI-like_sf"/>
</dbReference>
<evidence type="ECO:0000256" key="2">
    <source>
        <dbReference type="ARBA" id="ARBA00022448"/>
    </source>
</evidence>
<keyword evidence="3" id="KW-1003">Cell membrane</keyword>
<evidence type="ECO:0000256" key="3">
    <source>
        <dbReference type="ARBA" id="ARBA00022475"/>
    </source>
</evidence>
<evidence type="ECO:0000313" key="10">
    <source>
        <dbReference type="Proteomes" id="UP000681526"/>
    </source>
</evidence>
<dbReference type="Proteomes" id="UP000681526">
    <property type="component" value="Unassembled WGS sequence"/>
</dbReference>
<evidence type="ECO:0000256" key="4">
    <source>
        <dbReference type="ARBA" id="ARBA00022692"/>
    </source>
</evidence>
<evidence type="ECO:0000256" key="6">
    <source>
        <dbReference type="ARBA" id="ARBA00023136"/>
    </source>
</evidence>
<dbReference type="Pfam" id="PF00528">
    <property type="entry name" value="BPD_transp_1"/>
    <property type="match status" value="1"/>
</dbReference>
<accession>A0ABM8V9I4</accession>
<dbReference type="EMBL" id="CAJRAY010000106">
    <property type="protein sequence ID" value="CAG5093568.1"/>
    <property type="molecule type" value="Genomic_DNA"/>
</dbReference>
<evidence type="ECO:0000256" key="7">
    <source>
        <dbReference type="RuleBase" id="RU363032"/>
    </source>
</evidence>
<evidence type="ECO:0000259" key="8">
    <source>
        <dbReference type="PROSITE" id="PS50928"/>
    </source>
</evidence>
<name>A0ABM8V9I4_THEXY</name>
<feature type="transmembrane region" description="Helical" evidence="7">
    <location>
        <begin position="107"/>
        <end position="129"/>
    </location>
</feature>
<feature type="transmembrane region" description="Helical" evidence="7">
    <location>
        <begin position="242"/>
        <end position="260"/>
    </location>
</feature>
<feature type="transmembrane region" description="Helical" evidence="7">
    <location>
        <begin position="74"/>
        <end position="95"/>
    </location>
</feature>
<dbReference type="PROSITE" id="PS50928">
    <property type="entry name" value="ABC_TM1"/>
    <property type="match status" value="1"/>
</dbReference>
<dbReference type="SUPFAM" id="SSF161098">
    <property type="entry name" value="MetI-like"/>
    <property type="match status" value="1"/>
</dbReference>
<feature type="transmembrane region" description="Helical" evidence="7">
    <location>
        <begin position="12"/>
        <end position="35"/>
    </location>
</feature>
<proteinExistence type="inferred from homology"/>
<keyword evidence="2 7" id="KW-0813">Transport</keyword>
<protein>
    <submittedName>
        <fullName evidence="9">Binding-protein-dependent transport systems inner membrane component</fullName>
    </submittedName>
</protein>
<keyword evidence="4 7" id="KW-0812">Transmembrane</keyword>
<evidence type="ECO:0000313" key="9">
    <source>
        <dbReference type="EMBL" id="CAG5093568.1"/>
    </source>
</evidence>
<dbReference type="InterPro" id="IPR000515">
    <property type="entry name" value="MetI-like"/>
</dbReference>
<sequence>MKAKQLFFDTMKYIALLIGTFVVFFPLYSVFVGAFKTRQEFYIDRLSLPSTWNFENFSIAWEKGDLALGLGNTLFILIVSIVGNVLIGSMSAYALGRFEFKGRNLIIGSYLVAAVIPLITTQVVTYSVIKALGLYNTYGAPIALYLGADVIQLTIYLQFIRNIPYELDEAAMMEGASLFKIFRSVIFPLLGPATATVVILKFITIYNDFYVPYLYMPDRGLRTVATAIQSFVGPNAARMEVISAYILLIFIPTIVMFLFMQRYIFSGVTSGAVKS</sequence>
<gene>
    <name evidence="9" type="primary">txxe 3543</name>
    <name evidence="9" type="ORF">TXXE_19930</name>
</gene>
<comment type="similarity">
    <text evidence="7">Belongs to the binding-protein-dependent transport system permease family.</text>
</comment>
<evidence type="ECO:0000256" key="5">
    <source>
        <dbReference type="ARBA" id="ARBA00022989"/>
    </source>
</evidence>
<feature type="domain" description="ABC transmembrane type-1" evidence="8">
    <location>
        <begin position="70"/>
        <end position="260"/>
    </location>
</feature>
<keyword evidence="6 7" id="KW-0472">Membrane</keyword>
<dbReference type="CDD" id="cd06261">
    <property type="entry name" value="TM_PBP2"/>
    <property type="match status" value="1"/>
</dbReference>
<dbReference type="PANTHER" id="PTHR43744:SF3">
    <property type="entry name" value="LACTOSE TRANSPORT SYSTEM PERMEASE PROTEIN LACG"/>
    <property type="match status" value="1"/>
</dbReference>
<dbReference type="RefSeq" id="WP_213487098.1">
    <property type="nucleotide sequence ID" value="NZ_CAJRAY010000106.1"/>
</dbReference>
<keyword evidence="10" id="KW-1185">Reference proteome</keyword>
<keyword evidence="5 7" id="KW-1133">Transmembrane helix</keyword>
<comment type="subcellular location">
    <subcellularLocation>
        <location evidence="1 7">Cell membrane</location>
        <topology evidence="1 7">Multi-pass membrane protein</topology>
    </subcellularLocation>
</comment>
<dbReference type="Gene3D" id="1.10.3720.10">
    <property type="entry name" value="MetI-like"/>
    <property type="match status" value="1"/>
</dbReference>
<organism evidence="9 10">
    <name type="scientific">Thermobacillus xylanilyticus</name>
    <dbReference type="NCBI Taxonomy" id="76633"/>
    <lineage>
        <taxon>Bacteria</taxon>
        <taxon>Bacillati</taxon>
        <taxon>Bacillota</taxon>
        <taxon>Bacilli</taxon>
        <taxon>Bacillales</taxon>
        <taxon>Paenibacillaceae</taxon>
        <taxon>Thermobacillus</taxon>
    </lineage>
</organism>
<dbReference type="PANTHER" id="PTHR43744">
    <property type="entry name" value="ABC TRANSPORTER PERMEASE PROTEIN MG189-RELATED-RELATED"/>
    <property type="match status" value="1"/>
</dbReference>
<reference evidence="9 10" key="1">
    <citation type="submission" date="2021-04" db="EMBL/GenBank/DDBJ databases">
        <authorList>
            <person name="Rakotoarivonina H."/>
        </authorList>
    </citation>
    <scope>NUCLEOTIDE SEQUENCE [LARGE SCALE GENOMIC DNA]</scope>
    <source>
        <strain evidence="9 10">XE</strain>
    </source>
</reference>
<evidence type="ECO:0000256" key="1">
    <source>
        <dbReference type="ARBA" id="ARBA00004651"/>
    </source>
</evidence>